<name>A0AAV4NT33_CAEEX</name>
<accession>A0AAV4NT33</accession>
<evidence type="ECO:0000313" key="1">
    <source>
        <dbReference type="EMBL" id="GIX86801.1"/>
    </source>
</evidence>
<dbReference type="Proteomes" id="UP001054945">
    <property type="component" value="Unassembled WGS sequence"/>
</dbReference>
<keyword evidence="2" id="KW-1185">Reference proteome</keyword>
<dbReference type="AlphaFoldDB" id="A0AAV4NT33"/>
<protein>
    <submittedName>
        <fullName evidence="1">Uncharacterized protein</fullName>
    </submittedName>
</protein>
<comment type="caution">
    <text evidence="1">The sequence shown here is derived from an EMBL/GenBank/DDBJ whole genome shotgun (WGS) entry which is preliminary data.</text>
</comment>
<dbReference type="EMBL" id="BPLR01021171">
    <property type="protein sequence ID" value="GIX86801.1"/>
    <property type="molecule type" value="Genomic_DNA"/>
</dbReference>
<organism evidence="1 2">
    <name type="scientific">Caerostris extrusa</name>
    <name type="common">Bark spider</name>
    <name type="synonym">Caerostris bankana</name>
    <dbReference type="NCBI Taxonomy" id="172846"/>
    <lineage>
        <taxon>Eukaryota</taxon>
        <taxon>Metazoa</taxon>
        <taxon>Ecdysozoa</taxon>
        <taxon>Arthropoda</taxon>
        <taxon>Chelicerata</taxon>
        <taxon>Arachnida</taxon>
        <taxon>Araneae</taxon>
        <taxon>Araneomorphae</taxon>
        <taxon>Entelegynae</taxon>
        <taxon>Araneoidea</taxon>
        <taxon>Araneidae</taxon>
        <taxon>Caerostris</taxon>
    </lineage>
</organism>
<sequence length="77" mass="8206">MLAAGNVSEYSIKKEGLKPVKESQLLIRGRKDDLTFGPTSGLIVSVGPLLDFRKSNAIAAPAKVSINRIAAPENEVN</sequence>
<reference evidence="1 2" key="1">
    <citation type="submission" date="2021-06" db="EMBL/GenBank/DDBJ databases">
        <title>Caerostris extrusa draft genome.</title>
        <authorList>
            <person name="Kono N."/>
            <person name="Arakawa K."/>
        </authorList>
    </citation>
    <scope>NUCLEOTIDE SEQUENCE [LARGE SCALE GENOMIC DNA]</scope>
</reference>
<gene>
    <name evidence="1" type="ORF">CEXT_616181</name>
</gene>
<proteinExistence type="predicted"/>
<evidence type="ECO:0000313" key="2">
    <source>
        <dbReference type="Proteomes" id="UP001054945"/>
    </source>
</evidence>